<protein>
    <submittedName>
        <fullName evidence="1">Uncharacterized protein</fullName>
    </submittedName>
</protein>
<proteinExistence type="predicted"/>
<gene>
    <name evidence="1" type="ORF">MRX98_13700</name>
</gene>
<accession>A0AA41R291</accession>
<reference evidence="1" key="1">
    <citation type="submission" date="2022-04" db="EMBL/GenBank/DDBJ databases">
        <title>Desulfatitalea alkaliphila sp. nov., a novel anaerobic sulfate-reducing bacterium isolated from terrestrial mud volcano, Taman Peninsula, Russia.</title>
        <authorList>
            <person name="Khomyakova M.A."/>
            <person name="Merkel A.Y."/>
            <person name="Slobodkin A.I."/>
        </authorList>
    </citation>
    <scope>NUCLEOTIDE SEQUENCE</scope>
    <source>
        <strain evidence="1">M08but</strain>
    </source>
</reference>
<sequence length="100" mass="10964">MDLILTLDLSGHCIETELKRLYNRALAACLRPGGDITVSENIVELTRQALTRYDFGLLRSRYTALAGHSEVKVTLAAEQGEPVLRIDGRPVSADGPVRKS</sequence>
<dbReference type="RefSeq" id="WP_246910000.1">
    <property type="nucleotide sequence ID" value="NZ_JALJRB010000015.1"/>
</dbReference>
<dbReference type="AlphaFoldDB" id="A0AA41R291"/>
<comment type="caution">
    <text evidence="1">The sequence shown here is derived from an EMBL/GenBank/DDBJ whole genome shotgun (WGS) entry which is preliminary data.</text>
</comment>
<dbReference type="Proteomes" id="UP001165427">
    <property type="component" value="Unassembled WGS sequence"/>
</dbReference>
<evidence type="ECO:0000313" key="2">
    <source>
        <dbReference type="Proteomes" id="UP001165427"/>
    </source>
</evidence>
<organism evidence="1 2">
    <name type="scientific">Desulfatitalea alkaliphila</name>
    <dbReference type="NCBI Taxonomy" id="2929485"/>
    <lineage>
        <taxon>Bacteria</taxon>
        <taxon>Pseudomonadati</taxon>
        <taxon>Thermodesulfobacteriota</taxon>
        <taxon>Desulfobacteria</taxon>
        <taxon>Desulfobacterales</taxon>
        <taxon>Desulfosarcinaceae</taxon>
        <taxon>Desulfatitalea</taxon>
    </lineage>
</organism>
<name>A0AA41R291_9BACT</name>
<keyword evidence="2" id="KW-1185">Reference proteome</keyword>
<dbReference type="EMBL" id="JALJRB010000015">
    <property type="protein sequence ID" value="MCJ8501632.1"/>
    <property type="molecule type" value="Genomic_DNA"/>
</dbReference>
<evidence type="ECO:0000313" key="1">
    <source>
        <dbReference type="EMBL" id="MCJ8501632.1"/>
    </source>
</evidence>